<dbReference type="Proteomes" id="UP000077623">
    <property type="component" value="Unassembled WGS sequence"/>
</dbReference>
<sequence length="216" mass="24309">MHILVKSGLGIGTIAGVSGLGYGIYSNVQSKPEVHEEKTETPSYAEKLSGTLLSVEDGQNSTEWGKRLEKLKVAREEDLVESLKLIKGKKSPSEATQKDVQNWCKDNIKNPSKDEKNKEFLNIQSYCVFSIKEKISNAVNESEDEGSEKWKKGHDVLLTINDENQLDEKLKEAKKKKDAEAKKAIKEWCTAEYQKPYKGEKDQGFINAKKLCIDNV</sequence>
<reference evidence="2" key="1">
    <citation type="submission" date="2016-04" db="EMBL/GenBank/DDBJ databases">
        <authorList>
            <person name="Quiroz-Castaneda R.E."/>
            <person name="Martinez-Ocampo F."/>
        </authorList>
    </citation>
    <scope>NUCLEOTIDE SEQUENCE [LARGE SCALE GENOMIC DNA]</scope>
    <source>
        <strain evidence="2">INIFAP01</strain>
    </source>
</reference>
<gene>
    <name evidence="1" type="ORF">A6V39_05180</name>
</gene>
<evidence type="ECO:0000313" key="2">
    <source>
        <dbReference type="Proteomes" id="UP000077623"/>
    </source>
</evidence>
<comment type="caution">
    <text evidence="1">The sequence shown here is derived from an EMBL/GenBank/DDBJ whole genome shotgun (WGS) entry which is preliminary data.</text>
</comment>
<proteinExistence type="predicted"/>
<protein>
    <submittedName>
        <fullName evidence="1">Uncharacterized protein</fullName>
    </submittedName>
</protein>
<accession>A0A1A9QCT3</accession>
<keyword evidence="2" id="KW-1185">Reference proteome</keyword>
<dbReference type="RefSeq" id="WP_187150674.1">
    <property type="nucleotide sequence ID" value="NZ_LWUJ01000014.1"/>
</dbReference>
<dbReference type="AlphaFoldDB" id="A0A1A9QCT3"/>
<dbReference type="EMBL" id="LWUJ01000014">
    <property type="protein sequence ID" value="OAL09821.1"/>
    <property type="molecule type" value="Genomic_DNA"/>
</dbReference>
<dbReference type="STRING" id="432608.A6V39_05180"/>
<name>A0A1A9QCT3_9MOLU</name>
<organism evidence="1 2">
    <name type="scientific">Candidatus Mycoplasma haematobovis</name>
    <dbReference type="NCBI Taxonomy" id="432608"/>
    <lineage>
        <taxon>Bacteria</taxon>
        <taxon>Bacillati</taxon>
        <taxon>Mycoplasmatota</taxon>
        <taxon>Mollicutes</taxon>
        <taxon>Mycoplasmataceae</taxon>
        <taxon>Mycoplasma</taxon>
    </lineage>
</organism>
<evidence type="ECO:0000313" key="1">
    <source>
        <dbReference type="EMBL" id="OAL09821.1"/>
    </source>
</evidence>